<dbReference type="Gene3D" id="3.20.20.410">
    <property type="entry name" value="Protein of unknown function UPF0759"/>
    <property type="match status" value="1"/>
</dbReference>
<dbReference type="OrthoDB" id="9780310at2"/>
<dbReference type="STRING" id="415747.SAMN03097708_00776"/>
<organism evidence="1 2">
    <name type="scientific">Thiohalomonas denitrificans</name>
    <dbReference type="NCBI Taxonomy" id="415747"/>
    <lineage>
        <taxon>Bacteria</taxon>
        <taxon>Pseudomonadati</taxon>
        <taxon>Pseudomonadota</taxon>
        <taxon>Gammaproteobacteria</taxon>
        <taxon>Thiohalomonadales</taxon>
        <taxon>Thiohalomonadaceae</taxon>
        <taxon>Thiohalomonas</taxon>
    </lineage>
</organism>
<dbReference type="Proteomes" id="UP000199648">
    <property type="component" value="Unassembled WGS sequence"/>
</dbReference>
<dbReference type="InterPro" id="IPR036520">
    <property type="entry name" value="UPF0759_sf"/>
</dbReference>
<sequence length="248" mass="28927">MAHAYIGTSGWNYKGWKEGFYQGVPQTRWLRHCVDSFTGIEINGTFYRLQSPETFRKWHDVASPEFRFTMKGHRFVTHNKKLKDSADSVALERGRAEPMGEKLAAVVWQLPRSLKKSMERLEAFAGSLDTWPRVRHAIEFRDSSWFDEEVAECLARHRVAVCQSDAADWPLWDAVTTDVVYIRLHGHTRTYASRYSDSLLDEWAGKARKWLQEGRDVHVYFDNDSEGHAPWDALRLLERVRESHAQRT</sequence>
<reference evidence="1 2" key="1">
    <citation type="submission" date="2016-10" db="EMBL/GenBank/DDBJ databases">
        <authorList>
            <person name="de Groot N.N."/>
        </authorList>
    </citation>
    <scope>NUCLEOTIDE SEQUENCE [LARGE SCALE GENOMIC DNA]</scope>
    <source>
        <strain evidence="1 2">HLD2</strain>
    </source>
</reference>
<dbReference type="EMBL" id="FMWD01000002">
    <property type="protein sequence ID" value="SCZ52627.1"/>
    <property type="molecule type" value="Genomic_DNA"/>
</dbReference>
<dbReference type="InterPro" id="IPR002763">
    <property type="entry name" value="DUF72"/>
</dbReference>
<evidence type="ECO:0000313" key="1">
    <source>
        <dbReference type="EMBL" id="SCZ52627.1"/>
    </source>
</evidence>
<dbReference type="PANTHER" id="PTHR30348">
    <property type="entry name" value="UNCHARACTERIZED PROTEIN YECE"/>
    <property type="match status" value="1"/>
</dbReference>
<dbReference type="PANTHER" id="PTHR30348:SF4">
    <property type="entry name" value="DUF72 DOMAIN-CONTAINING PROTEIN"/>
    <property type="match status" value="1"/>
</dbReference>
<dbReference type="RefSeq" id="WP_092992802.1">
    <property type="nucleotide sequence ID" value="NZ_FMWD01000002.1"/>
</dbReference>
<name>A0A1G5PT54_9GAMM</name>
<dbReference type="SUPFAM" id="SSF117396">
    <property type="entry name" value="TM1631-like"/>
    <property type="match status" value="1"/>
</dbReference>
<dbReference type="Pfam" id="PF01904">
    <property type="entry name" value="DUF72"/>
    <property type="match status" value="1"/>
</dbReference>
<protein>
    <submittedName>
        <fullName evidence="1">Uncharacterized conserved protein YecE, DUF72 family</fullName>
    </submittedName>
</protein>
<keyword evidence="2" id="KW-1185">Reference proteome</keyword>
<evidence type="ECO:0000313" key="2">
    <source>
        <dbReference type="Proteomes" id="UP000199648"/>
    </source>
</evidence>
<proteinExistence type="predicted"/>
<dbReference type="AlphaFoldDB" id="A0A1G5PT54"/>
<accession>A0A1G5PT54</accession>
<gene>
    <name evidence="1" type="ORF">SAMN03097708_00776</name>
</gene>